<dbReference type="InterPro" id="IPR018220">
    <property type="entry name" value="Adenylosuccin_syn_GTP-bd"/>
</dbReference>
<gene>
    <name evidence="8" type="primary">purA</name>
    <name evidence="10" type="ordered locus">Turpa_3867</name>
</gene>
<comment type="similarity">
    <text evidence="8 9">Belongs to the adenylosuccinate synthetase family.</text>
</comment>
<dbReference type="EC" id="6.3.4.4" evidence="8 9"/>
<evidence type="ECO:0000256" key="3">
    <source>
        <dbReference type="ARBA" id="ARBA00022723"/>
    </source>
</evidence>
<dbReference type="SMART" id="SM00788">
    <property type="entry name" value="Adenylsucc_synt"/>
    <property type="match status" value="1"/>
</dbReference>
<feature type="binding site" evidence="8">
    <location>
        <begin position="411"/>
        <end position="413"/>
    </location>
    <ligand>
        <name>GTP</name>
        <dbReference type="ChEBI" id="CHEBI:37565"/>
    </ligand>
</feature>
<dbReference type="GO" id="GO:0005525">
    <property type="term" value="F:GTP binding"/>
    <property type="evidence" value="ECO:0007669"/>
    <property type="project" value="UniProtKB-UniRule"/>
</dbReference>
<dbReference type="GO" id="GO:0046040">
    <property type="term" value="P:IMP metabolic process"/>
    <property type="evidence" value="ECO:0007669"/>
    <property type="project" value="TreeGrafter"/>
</dbReference>
<feature type="binding site" evidence="8">
    <location>
        <position position="40"/>
    </location>
    <ligand>
        <name>Mg(2+)</name>
        <dbReference type="ChEBI" id="CHEBI:18420"/>
    </ligand>
</feature>
<dbReference type="STRING" id="869212.Turpa_3867"/>
<feature type="binding site" description="in other chain" evidence="8">
    <location>
        <position position="303"/>
    </location>
    <ligand>
        <name>IMP</name>
        <dbReference type="ChEBI" id="CHEBI:58053"/>
        <note>ligand shared between dimeric partners</note>
    </ligand>
</feature>
<dbReference type="OrthoDB" id="9807553at2"/>
<dbReference type="SUPFAM" id="SSF52540">
    <property type="entry name" value="P-loop containing nucleoside triphosphate hydrolases"/>
    <property type="match status" value="1"/>
</dbReference>
<feature type="binding site" description="in other chain" evidence="8">
    <location>
        <position position="129"/>
    </location>
    <ligand>
        <name>IMP</name>
        <dbReference type="ChEBI" id="CHEBI:58053"/>
        <note>ligand shared between dimeric partners</note>
    </ligand>
</feature>
<comment type="pathway">
    <text evidence="8 9">Purine metabolism; AMP biosynthesis via de novo pathway; AMP from IMP: step 1/2.</text>
</comment>
<dbReference type="RefSeq" id="WP_014804978.1">
    <property type="nucleotide sequence ID" value="NC_018020.1"/>
</dbReference>
<comment type="subcellular location">
    <subcellularLocation>
        <location evidence="8">Cytoplasm</location>
    </subcellularLocation>
</comment>
<dbReference type="FunFam" id="1.10.300.10:FF:000001">
    <property type="entry name" value="Adenylosuccinate synthetase"/>
    <property type="match status" value="1"/>
</dbReference>
<feature type="binding site" evidence="8">
    <location>
        <position position="305"/>
    </location>
    <ligand>
        <name>GTP</name>
        <dbReference type="ChEBI" id="CHEBI:37565"/>
    </ligand>
</feature>
<dbReference type="KEGG" id="tpx:Turpa_3867"/>
<reference evidence="10 11" key="1">
    <citation type="submission" date="2012-06" db="EMBL/GenBank/DDBJ databases">
        <title>The complete chromosome of genome of Turneriella parva DSM 21527.</title>
        <authorList>
            <consortium name="US DOE Joint Genome Institute (JGI-PGF)"/>
            <person name="Lucas S."/>
            <person name="Han J."/>
            <person name="Lapidus A."/>
            <person name="Bruce D."/>
            <person name="Goodwin L."/>
            <person name="Pitluck S."/>
            <person name="Peters L."/>
            <person name="Kyrpides N."/>
            <person name="Mavromatis K."/>
            <person name="Ivanova N."/>
            <person name="Mikhailova N."/>
            <person name="Chertkov O."/>
            <person name="Detter J.C."/>
            <person name="Tapia R."/>
            <person name="Han C."/>
            <person name="Land M."/>
            <person name="Hauser L."/>
            <person name="Markowitz V."/>
            <person name="Cheng J.-F."/>
            <person name="Hugenholtz P."/>
            <person name="Woyke T."/>
            <person name="Wu D."/>
            <person name="Gronow S."/>
            <person name="Wellnitz S."/>
            <person name="Brambilla E."/>
            <person name="Klenk H.-P."/>
            <person name="Eisen J.A."/>
        </authorList>
    </citation>
    <scope>NUCLEOTIDE SEQUENCE [LARGE SCALE GENOMIC DNA]</scope>
    <source>
        <strain evidence="11">ATCC BAA-1111 / DSM 21527 / NCTC 11395 / H</strain>
    </source>
</reference>
<dbReference type="Gene3D" id="1.10.300.10">
    <property type="entry name" value="Adenylosuccinate Synthetase, subunit A, domain 2"/>
    <property type="match status" value="1"/>
</dbReference>
<dbReference type="PATRIC" id="fig|869212.3.peg.3897"/>
<sequence length="423" mass="46754">MPATLIVGTQWGDEGKAKVIDYLSKETDIVVRYQGGANAGHTVKVGEDKYIFRLIPSGILYPRTICVLGGGMVIDPDAMFQEIAELEAKGVNPAGRLRIADNAHLLMPYHKEIDVRSEEASGEHKIGTTKRGIGACYSDKVNRQGIRIGMLYSDSFFDSTLPRLVEQKNKLLTRMYEAPAMDLGEMREKLLALREKLRDMVVNCPYYLNMELASGKRVLLEGAQGTMLDLDFGTYPYVTSSNPTTGGALSGSGVSFRYLKSVIGIVKAYSTRVGEGPYPTEILGEEGDLLRKAGHEFGSVTGRPRRCGWFDVEVVRHAARINGLSALALTKIDVLDEFKTIKVATGYELDGKRIDYFPSCRVSDIKVIYEEFPGWQEPTSHITKLKNLPKNARRYIDALAKYCGVPIAWVSVGPGRDNTIAIK</sequence>
<dbReference type="InterPro" id="IPR042110">
    <property type="entry name" value="Adenylosuccinate_synth_dom2"/>
</dbReference>
<dbReference type="PROSITE" id="PS01266">
    <property type="entry name" value="ADENYLOSUCCIN_SYN_1"/>
    <property type="match status" value="1"/>
</dbReference>
<feature type="binding site" description="in other chain" evidence="8">
    <location>
        <position position="239"/>
    </location>
    <ligand>
        <name>IMP</name>
        <dbReference type="ChEBI" id="CHEBI:58053"/>
        <note>ligand shared between dimeric partners</note>
    </ligand>
</feature>
<evidence type="ECO:0000256" key="7">
    <source>
        <dbReference type="ARBA" id="ARBA00023134"/>
    </source>
</evidence>
<feature type="binding site" evidence="8">
    <location>
        <begin position="331"/>
        <end position="333"/>
    </location>
    <ligand>
        <name>GTP</name>
        <dbReference type="ChEBI" id="CHEBI:37565"/>
    </ligand>
</feature>
<accession>I4BB44</accession>
<dbReference type="NCBIfam" id="NF002223">
    <property type="entry name" value="PRK01117.1"/>
    <property type="match status" value="1"/>
</dbReference>
<feature type="binding site" description="in other chain" evidence="8">
    <location>
        <begin position="38"/>
        <end position="41"/>
    </location>
    <ligand>
        <name>IMP</name>
        <dbReference type="ChEBI" id="CHEBI:58053"/>
        <note>ligand shared between dimeric partners</note>
    </ligand>
</feature>
<comment type="cofactor">
    <cofactor evidence="8">
        <name>Mg(2+)</name>
        <dbReference type="ChEBI" id="CHEBI:18420"/>
    </cofactor>
    <text evidence="8">Binds 1 Mg(2+) ion per subunit.</text>
</comment>
<feature type="active site" description="Proton donor" evidence="8">
    <location>
        <position position="41"/>
    </location>
</feature>
<dbReference type="Gene3D" id="3.90.170.10">
    <property type="entry name" value="Adenylosuccinate Synthetase, subunit A, domain 3"/>
    <property type="match status" value="1"/>
</dbReference>
<feature type="binding site" evidence="8">
    <location>
        <position position="13"/>
    </location>
    <ligand>
        <name>Mg(2+)</name>
        <dbReference type="ChEBI" id="CHEBI:18420"/>
    </ligand>
</feature>
<dbReference type="Gene3D" id="3.40.440.10">
    <property type="entry name" value="Adenylosuccinate Synthetase, subunit A, domain 1"/>
    <property type="match status" value="1"/>
</dbReference>
<dbReference type="InterPro" id="IPR042111">
    <property type="entry name" value="Adenylosuccinate_synth_dom3"/>
</dbReference>
<feature type="binding site" evidence="8">
    <location>
        <begin position="40"/>
        <end position="42"/>
    </location>
    <ligand>
        <name>GTP</name>
        <dbReference type="ChEBI" id="CHEBI:37565"/>
    </ligand>
</feature>
<dbReference type="InterPro" id="IPR027417">
    <property type="entry name" value="P-loop_NTPase"/>
</dbReference>
<feature type="binding site" evidence="8">
    <location>
        <begin position="299"/>
        <end position="305"/>
    </location>
    <ligand>
        <name>substrate</name>
    </ligand>
</feature>
<dbReference type="InterPro" id="IPR001114">
    <property type="entry name" value="Adenylosuccinate_synthetase"/>
</dbReference>
<evidence type="ECO:0000256" key="1">
    <source>
        <dbReference type="ARBA" id="ARBA00011738"/>
    </source>
</evidence>
<dbReference type="FunFam" id="3.90.170.10:FF:000001">
    <property type="entry name" value="Adenylosuccinate synthetase"/>
    <property type="match status" value="1"/>
</dbReference>
<evidence type="ECO:0000256" key="5">
    <source>
        <dbReference type="ARBA" id="ARBA00022755"/>
    </source>
</evidence>
<dbReference type="Proteomes" id="UP000006048">
    <property type="component" value="Chromosome"/>
</dbReference>
<proteinExistence type="inferred from homology"/>
<keyword evidence="5 8" id="KW-0658">Purine biosynthesis</keyword>
<dbReference type="Pfam" id="PF00709">
    <property type="entry name" value="Adenylsucc_synt"/>
    <property type="match status" value="1"/>
</dbReference>
<feature type="active site" description="Proton acceptor" evidence="8">
    <location>
        <position position="13"/>
    </location>
</feature>
<evidence type="ECO:0000256" key="4">
    <source>
        <dbReference type="ARBA" id="ARBA00022741"/>
    </source>
</evidence>
<dbReference type="GO" id="GO:0000287">
    <property type="term" value="F:magnesium ion binding"/>
    <property type="evidence" value="ECO:0007669"/>
    <property type="project" value="UniProtKB-UniRule"/>
</dbReference>
<keyword evidence="2 8" id="KW-0436">Ligase</keyword>
<dbReference type="HAMAP" id="MF_00011">
    <property type="entry name" value="Adenylosucc_synth"/>
    <property type="match status" value="1"/>
</dbReference>
<evidence type="ECO:0000313" key="11">
    <source>
        <dbReference type="Proteomes" id="UP000006048"/>
    </source>
</evidence>
<keyword evidence="4 8" id="KW-0547">Nucleotide-binding</keyword>
<keyword evidence="8" id="KW-0963">Cytoplasm</keyword>
<evidence type="ECO:0000256" key="8">
    <source>
        <dbReference type="HAMAP-Rule" id="MF_00011"/>
    </source>
</evidence>
<dbReference type="GO" id="GO:0004019">
    <property type="term" value="F:adenylosuccinate synthase activity"/>
    <property type="evidence" value="ECO:0007669"/>
    <property type="project" value="UniProtKB-UniRule"/>
</dbReference>
<feature type="binding site" evidence="8">
    <location>
        <position position="143"/>
    </location>
    <ligand>
        <name>IMP</name>
        <dbReference type="ChEBI" id="CHEBI:58053"/>
        <note>ligand shared between dimeric partners</note>
    </ligand>
</feature>
<keyword evidence="6 8" id="KW-0460">Magnesium</keyword>
<keyword evidence="3 8" id="KW-0479">Metal-binding</keyword>
<comment type="function">
    <text evidence="8">Plays an important role in the de novo pathway of purine nucleotide biosynthesis. Catalyzes the first committed step in the biosynthesis of AMP from IMP.</text>
</comment>
<dbReference type="AlphaFoldDB" id="I4BB44"/>
<dbReference type="UniPathway" id="UPA00075">
    <property type="reaction ID" value="UER00335"/>
</dbReference>
<dbReference type="HOGENOM" id="CLU_029848_0_0_12"/>
<evidence type="ECO:0000256" key="9">
    <source>
        <dbReference type="RuleBase" id="RU000520"/>
    </source>
</evidence>
<dbReference type="InterPro" id="IPR042109">
    <property type="entry name" value="Adenylosuccinate_synth_dom1"/>
</dbReference>
<dbReference type="PANTHER" id="PTHR11846">
    <property type="entry name" value="ADENYLOSUCCINATE SYNTHETASE"/>
    <property type="match status" value="1"/>
</dbReference>
<protein>
    <recommendedName>
        <fullName evidence="8 9">Adenylosuccinate synthetase</fullName>
        <shortName evidence="8">AMPSase</shortName>
        <shortName evidence="8">AdSS</shortName>
        <ecNumber evidence="8 9">6.3.4.4</ecNumber>
    </recommendedName>
    <alternativeName>
        <fullName evidence="8">IMP--aspartate ligase</fullName>
    </alternativeName>
</protein>
<dbReference type="NCBIfam" id="TIGR00184">
    <property type="entry name" value="purA"/>
    <property type="match status" value="1"/>
</dbReference>
<comment type="subunit">
    <text evidence="1 8">Homodimer.</text>
</comment>
<feature type="binding site" description="in other chain" evidence="8">
    <location>
        <position position="224"/>
    </location>
    <ligand>
        <name>IMP</name>
        <dbReference type="ChEBI" id="CHEBI:58053"/>
        <note>ligand shared between dimeric partners</note>
    </ligand>
</feature>
<organism evidence="10 11">
    <name type="scientific">Turneriella parva (strain ATCC BAA-1111 / DSM 21527 / NCTC 11395 / H)</name>
    <name type="common">Leptospira parva</name>
    <dbReference type="NCBI Taxonomy" id="869212"/>
    <lineage>
        <taxon>Bacteria</taxon>
        <taxon>Pseudomonadati</taxon>
        <taxon>Spirochaetota</taxon>
        <taxon>Spirochaetia</taxon>
        <taxon>Leptospirales</taxon>
        <taxon>Leptospiraceae</taxon>
        <taxon>Turneriella</taxon>
    </lineage>
</organism>
<dbReference type="GO" id="GO:0005737">
    <property type="term" value="C:cytoplasm"/>
    <property type="evidence" value="ECO:0007669"/>
    <property type="project" value="UniProtKB-SubCell"/>
</dbReference>
<evidence type="ECO:0000256" key="2">
    <source>
        <dbReference type="ARBA" id="ARBA00022598"/>
    </source>
</evidence>
<evidence type="ECO:0000313" key="10">
    <source>
        <dbReference type="EMBL" id="AFM14501.1"/>
    </source>
</evidence>
<name>I4BB44_TURPD</name>
<dbReference type="EMBL" id="CP002959">
    <property type="protein sequence ID" value="AFM14501.1"/>
    <property type="molecule type" value="Genomic_DNA"/>
</dbReference>
<comment type="catalytic activity">
    <reaction evidence="8 9">
        <text>IMP + L-aspartate + GTP = N(6)-(1,2-dicarboxyethyl)-AMP + GDP + phosphate + 2 H(+)</text>
        <dbReference type="Rhea" id="RHEA:15753"/>
        <dbReference type="ChEBI" id="CHEBI:15378"/>
        <dbReference type="ChEBI" id="CHEBI:29991"/>
        <dbReference type="ChEBI" id="CHEBI:37565"/>
        <dbReference type="ChEBI" id="CHEBI:43474"/>
        <dbReference type="ChEBI" id="CHEBI:57567"/>
        <dbReference type="ChEBI" id="CHEBI:58053"/>
        <dbReference type="ChEBI" id="CHEBI:58189"/>
        <dbReference type="EC" id="6.3.4.4"/>
    </reaction>
</comment>
<feature type="binding site" description="in other chain" evidence="8">
    <location>
        <begin position="13"/>
        <end position="16"/>
    </location>
    <ligand>
        <name>IMP</name>
        <dbReference type="ChEBI" id="CHEBI:58053"/>
        <note>ligand shared between dimeric partners</note>
    </ligand>
</feature>
<keyword evidence="7 8" id="KW-0342">GTP-binding</keyword>
<dbReference type="GO" id="GO:0044208">
    <property type="term" value="P:'de novo' AMP biosynthetic process"/>
    <property type="evidence" value="ECO:0007669"/>
    <property type="project" value="UniProtKB-UniRule"/>
</dbReference>
<keyword evidence="11" id="KW-1185">Reference proteome</keyword>
<evidence type="ECO:0000256" key="6">
    <source>
        <dbReference type="ARBA" id="ARBA00022842"/>
    </source>
</evidence>
<dbReference type="CDD" id="cd03108">
    <property type="entry name" value="AdSS"/>
    <property type="match status" value="1"/>
</dbReference>
<feature type="binding site" evidence="8">
    <location>
        <begin position="12"/>
        <end position="18"/>
    </location>
    <ligand>
        <name>GTP</name>
        <dbReference type="ChEBI" id="CHEBI:37565"/>
    </ligand>
</feature>
<dbReference type="PANTHER" id="PTHR11846:SF0">
    <property type="entry name" value="ADENYLOSUCCINATE SYNTHETASE"/>
    <property type="match status" value="1"/>
</dbReference>